<dbReference type="GO" id="GO:1990281">
    <property type="term" value="C:efflux pump complex"/>
    <property type="evidence" value="ECO:0007669"/>
    <property type="project" value="TreeGrafter"/>
</dbReference>
<evidence type="ECO:0000313" key="8">
    <source>
        <dbReference type="EMBL" id="PEN12919.1"/>
    </source>
</evidence>
<name>A0A2A8CVY5_9BACT</name>
<evidence type="ECO:0000256" key="5">
    <source>
        <dbReference type="ARBA" id="ARBA00022692"/>
    </source>
</evidence>
<dbReference type="InterPro" id="IPR003423">
    <property type="entry name" value="OMP_efflux"/>
</dbReference>
<dbReference type="Proteomes" id="UP000220102">
    <property type="component" value="Unassembled WGS sequence"/>
</dbReference>
<keyword evidence="6" id="KW-0472">Membrane</keyword>
<comment type="caution">
    <text evidence="8">The sequence shown here is derived from an EMBL/GenBank/DDBJ whole genome shotgun (WGS) entry which is preliminary data.</text>
</comment>
<evidence type="ECO:0000256" key="1">
    <source>
        <dbReference type="ARBA" id="ARBA00004442"/>
    </source>
</evidence>
<evidence type="ECO:0000256" key="2">
    <source>
        <dbReference type="ARBA" id="ARBA00007613"/>
    </source>
</evidence>
<dbReference type="Gene3D" id="1.20.1600.10">
    <property type="entry name" value="Outer membrane efflux proteins (OEP)"/>
    <property type="match status" value="1"/>
</dbReference>
<protein>
    <recommendedName>
        <fullName evidence="10">Transporter</fullName>
    </recommendedName>
</protein>
<keyword evidence="7" id="KW-0998">Cell outer membrane</keyword>
<dbReference type="PANTHER" id="PTHR30026">
    <property type="entry name" value="OUTER MEMBRANE PROTEIN TOLC"/>
    <property type="match status" value="1"/>
</dbReference>
<keyword evidence="4" id="KW-1134">Transmembrane beta strand</keyword>
<dbReference type="GO" id="GO:0015562">
    <property type="term" value="F:efflux transmembrane transporter activity"/>
    <property type="evidence" value="ECO:0007669"/>
    <property type="project" value="InterPro"/>
</dbReference>
<dbReference type="SUPFAM" id="SSF56954">
    <property type="entry name" value="Outer membrane efflux proteins (OEP)"/>
    <property type="match status" value="1"/>
</dbReference>
<evidence type="ECO:0000313" key="9">
    <source>
        <dbReference type="Proteomes" id="UP000220102"/>
    </source>
</evidence>
<comment type="subcellular location">
    <subcellularLocation>
        <location evidence="1">Cell outer membrane</location>
    </subcellularLocation>
</comment>
<evidence type="ECO:0000256" key="6">
    <source>
        <dbReference type="ARBA" id="ARBA00023136"/>
    </source>
</evidence>
<dbReference type="AlphaFoldDB" id="A0A2A8CVY5"/>
<evidence type="ECO:0000256" key="7">
    <source>
        <dbReference type="ARBA" id="ARBA00023237"/>
    </source>
</evidence>
<keyword evidence="5" id="KW-0812">Transmembrane</keyword>
<keyword evidence="3" id="KW-0813">Transport</keyword>
<comment type="similarity">
    <text evidence="2">Belongs to the outer membrane factor (OMF) (TC 1.B.17) family.</text>
</comment>
<evidence type="ECO:0000256" key="4">
    <source>
        <dbReference type="ARBA" id="ARBA00022452"/>
    </source>
</evidence>
<evidence type="ECO:0008006" key="10">
    <source>
        <dbReference type="Google" id="ProtNLM"/>
    </source>
</evidence>
<gene>
    <name evidence="8" type="ORF">CRI94_13020</name>
</gene>
<keyword evidence="9" id="KW-1185">Reference proteome</keyword>
<dbReference type="PROSITE" id="PS51257">
    <property type="entry name" value="PROKAR_LIPOPROTEIN"/>
    <property type="match status" value="1"/>
</dbReference>
<evidence type="ECO:0000256" key="3">
    <source>
        <dbReference type="ARBA" id="ARBA00022448"/>
    </source>
</evidence>
<sequence>MQSRRYDPAGVSVRSWLIVLMTIALTGCVRAQDVRHLTPSECVEIALERHGDVRMADYRRNQAEAVYDEARTFRLPTFRVSASYRRLSSNVTTFTLDENVFDGDTTPIQDLNFDASLQDQYAVRGDVEQTLFSAGQTRSQIEAEHQLTLAQEHRASAVRRNVAHRVRLAYWSLVAAEASRDVARSARREVDEQLRVTRARYRQGMALRSDVLALEARASELRAEQRNADAAVASGRRLLSDRMGLDQGVIVRPTTRTFPLRPIRETTSELFAVAVAMRPDLEAEDHTVSAWRNRSRANRRARWPTISLVGSYVYARPNLAMFPQEDRFQGTWEVGVQMNVDLWDWNRQGHRAQQFEATWMEAREQQRQMRRRIRLQVADAVEEVHRSVDVLHAARERKRAAAEVFRVMRRRHAEGVALTTEVLSSERAYREARYATVEAEARYAQAHAGLDLAVGKPPSTPE</sequence>
<dbReference type="PANTHER" id="PTHR30026:SF21">
    <property type="entry name" value="SLR1270 PROTEIN"/>
    <property type="match status" value="1"/>
</dbReference>
<reference evidence="8 9" key="1">
    <citation type="submission" date="2017-10" db="EMBL/GenBank/DDBJ databases">
        <title>Draft genome of Longibacter Salinarum.</title>
        <authorList>
            <person name="Goh K.M."/>
            <person name="Shamsir M.S."/>
            <person name="Lim S.W."/>
        </authorList>
    </citation>
    <scope>NUCLEOTIDE SEQUENCE [LARGE SCALE GENOMIC DNA]</scope>
    <source>
        <strain evidence="8 9">KCTC 52045</strain>
    </source>
</reference>
<dbReference type="Pfam" id="PF02321">
    <property type="entry name" value="OEP"/>
    <property type="match status" value="2"/>
</dbReference>
<dbReference type="GO" id="GO:0015288">
    <property type="term" value="F:porin activity"/>
    <property type="evidence" value="ECO:0007669"/>
    <property type="project" value="TreeGrafter"/>
</dbReference>
<proteinExistence type="inferred from homology"/>
<accession>A0A2A8CVY5</accession>
<organism evidence="8 9">
    <name type="scientific">Longibacter salinarum</name>
    <dbReference type="NCBI Taxonomy" id="1850348"/>
    <lineage>
        <taxon>Bacteria</taxon>
        <taxon>Pseudomonadati</taxon>
        <taxon>Rhodothermota</taxon>
        <taxon>Rhodothermia</taxon>
        <taxon>Rhodothermales</taxon>
        <taxon>Salisaetaceae</taxon>
        <taxon>Longibacter</taxon>
    </lineage>
</organism>
<dbReference type="OrthoDB" id="9807719at2"/>
<dbReference type="EMBL" id="PDEQ01000006">
    <property type="protein sequence ID" value="PEN12919.1"/>
    <property type="molecule type" value="Genomic_DNA"/>
</dbReference>
<dbReference type="GO" id="GO:0009279">
    <property type="term" value="C:cell outer membrane"/>
    <property type="evidence" value="ECO:0007669"/>
    <property type="project" value="UniProtKB-SubCell"/>
</dbReference>
<dbReference type="InterPro" id="IPR051906">
    <property type="entry name" value="TolC-like"/>
</dbReference>